<evidence type="ECO:0000313" key="3">
    <source>
        <dbReference type="Proteomes" id="UP000424468"/>
    </source>
</evidence>
<feature type="signal peptide" evidence="1">
    <location>
        <begin position="1"/>
        <end position="19"/>
    </location>
</feature>
<evidence type="ECO:0000313" key="2">
    <source>
        <dbReference type="EMBL" id="QGS52220.1"/>
    </source>
</evidence>
<protein>
    <recommendedName>
        <fullName evidence="4">Lipoprotein</fullName>
    </recommendedName>
</protein>
<sequence length="674" mass="77679">MKKLLILLSSLCLSISASSYEIACKAKKTGENIDDENAEENTYETLLNDYKSVVNDIVAKKLSESSINWYAKEESTYNNKFLNLDKIKNYIPKDSQANSNVLLSDIFKNNEAKNYYYEDVKPYIGFDSIKYSLNLLKSTGKYDLLIKNISEDQLVTINMEKTDETDVSDFKAFLKHDSDFNNVDVHSKIYLQFNYLDKSGTKIENFENKFSFDYSITKNINLYDAINKSLKTLKYDLLAETDANTSSIIESSIEDKDKIINDFANIEKTFNEKFNNDNLKNKILNTFKNNAQTDVNTSFVFDDKNESIINNFGKDIKEIWNYALDKNVDETKYAWKTERDVNAWKDESILSNQDLYDYILKDVSAKKDENGYEIALKNHFINNFKDMYSKYYNLIKDDFNVDKVFSEGREGNKSAEDILKAIQSTINIKLLDITGLKVKIGDYENDIANLKIYSGFSVNKNENILELTTNNEALEKATIFNAVLTNVEKGIKSFKDIYGIGTPTKIDKDGYEDYRLFAFDGGKYDIWNTFENTKLANMNWVFYIYSPFYNSILSLKENIANQVLARNDLLTSGNQKNFEIGFDLNRDSSKPLGFSLKQSLSNDPFNQLWNQDTPGIIFNQTGGSASGNTLYMDFIYKLDFLNLSFRTDKVYGSYTVENVLLHKSYIEKIVKKEN</sequence>
<dbReference type="AlphaFoldDB" id="A0A6I6C7M4"/>
<gene>
    <name evidence="2" type="ORF">STABA_v1c08650</name>
</gene>
<dbReference type="Proteomes" id="UP000424468">
    <property type="component" value="Chromosome"/>
</dbReference>
<feature type="chain" id="PRO_5026310763" description="Lipoprotein" evidence="1">
    <location>
        <begin position="20"/>
        <end position="674"/>
    </location>
</feature>
<name>A0A6I6C7M4_9MOLU</name>
<organism evidence="2 3">
    <name type="scientific">Spiroplasma tabanidicola</name>
    <dbReference type="NCBI Taxonomy" id="324079"/>
    <lineage>
        <taxon>Bacteria</taxon>
        <taxon>Bacillati</taxon>
        <taxon>Mycoplasmatota</taxon>
        <taxon>Mollicutes</taxon>
        <taxon>Entomoplasmatales</taxon>
        <taxon>Spiroplasmataceae</taxon>
        <taxon>Spiroplasma</taxon>
    </lineage>
</organism>
<evidence type="ECO:0000256" key="1">
    <source>
        <dbReference type="SAM" id="SignalP"/>
    </source>
</evidence>
<keyword evidence="1" id="KW-0732">Signal</keyword>
<keyword evidence="3" id="KW-1185">Reference proteome</keyword>
<dbReference type="RefSeq" id="WP_156006956.1">
    <property type="nucleotide sequence ID" value="NZ_CP046276.1"/>
</dbReference>
<dbReference type="KEGG" id="stab:STABA_v1c08650"/>
<dbReference type="EMBL" id="CP046276">
    <property type="protein sequence ID" value="QGS52220.1"/>
    <property type="molecule type" value="Genomic_DNA"/>
</dbReference>
<evidence type="ECO:0008006" key="4">
    <source>
        <dbReference type="Google" id="ProtNLM"/>
    </source>
</evidence>
<dbReference type="OrthoDB" id="387750at2"/>
<accession>A0A6I6C7M4</accession>
<proteinExistence type="predicted"/>
<reference evidence="2 3" key="1">
    <citation type="submission" date="2019-11" db="EMBL/GenBank/DDBJ databases">
        <title>Complete genome sequence of Spiroplasma tabanidicola TAUS-1 (DSM 22603).</title>
        <authorList>
            <person name="Huang C.-T."/>
            <person name="Lin Y.-C."/>
            <person name="Kuo C.-H."/>
        </authorList>
    </citation>
    <scope>NUCLEOTIDE SEQUENCE [LARGE SCALE GENOMIC DNA]</scope>
    <source>
        <strain evidence="2 3">TAUS-1</strain>
    </source>
</reference>